<organism evidence="12 13">
    <name type="scientific">Leptotrombidium deliense</name>
    <dbReference type="NCBI Taxonomy" id="299467"/>
    <lineage>
        <taxon>Eukaryota</taxon>
        <taxon>Metazoa</taxon>
        <taxon>Ecdysozoa</taxon>
        <taxon>Arthropoda</taxon>
        <taxon>Chelicerata</taxon>
        <taxon>Arachnida</taxon>
        <taxon>Acari</taxon>
        <taxon>Acariformes</taxon>
        <taxon>Trombidiformes</taxon>
        <taxon>Prostigmata</taxon>
        <taxon>Anystina</taxon>
        <taxon>Parasitengona</taxon>
        <taxon>Trombiculoidea</taxon>
        <taxon>Trombiculidae</taxon>
        <taxon>Leptotrombidium</taxon>
    </lineage>
</organism>
<feature type="domain" description="Mediator complex subunit Med25 PTOV" evidence="10">
    <location>
        <begin position="537"/>
        <end position="687"/>
    </location>
</feature>
<dbReference type="OrthoDB" id="7690434at2759"/>
<evidence type="ECO:0000256" key="9">
    <source>
        <dbReference type="SAM" id="MobiDB-lite"/>
    </source>
</evidence>
<dbReference type="GO" id="GO:0045944">
    <property type="term" value="P:positive regulation of transcription by RNA polymerase II"/>
    <property type="evidence" value="ECO:0007669"/>
    <property type="project" value="TreeGrafter"/>
</dbReference>
<keyword evidence="4" id="KW-0805">Transcription regulation</keyword>
<keyword evidence="5" id="KW-0010">Activator</keyword>
<feature type="compositionally biased region" description="Low complexity" evidence="9">
    <location>
        <begin position="365"/>
        <end position="389"/>
    </location>
</feature>
<feature type="compositionally biased region" description="Polar residues" evidence="9">
    <location>
        <begin position="307"/>
        <end position="318"/>
    </location>
</feature>
<evidence type="ECO:0000256" key="6">
    <source>
        <dbReference type="ARBA" id="ARBA00023163"/>
    </source>
</evidence>
<comment type="caution">
    <text evidence="12">The sequence shown here is derived from an EMBL/GenBank/DDBJ whole genome shotgun (WGS) entry which is preliminary data.</text>
</comment>
<feature type="compositionally biased region" description="Low complexity" evidence="9">
    <location>
        <begin position="462"/>
        <end position="473"/>
    </location>
</feature>
<dbReference type="Pfam" id="PF11265">
    <property type="entry name" value="Med25_VWA"/>
    <property type="match status" value="1"/>
</dbReference>
<evidence type="ECO:0000313" key="12">
    <source>
        <dbReference type="EMBL" id="RWS24983.1"/>
    </source>
</evidence>
<dbReference type="VEuPathDB" id="VectorBase:LDEU007057"/>
<comment type="similarity">
    <text evidence="2">Belongs to the Mediator complex subunit 25 family.</text>
</comment>
<dbReference type="Proteomes" id="UP000288716">
    <property type="component" value="Unassembled WGS sequence"/>
</dbReference>
<evidence type="ECO:0000256" key="2">
    <source>
        <dbReference type="ARBA" id="ARBA00009102"/>
    </source>
</evidence>
<dbReference type="PANTHER" id="PTHR12433">
    <property type="entry name" value="MEDIATOR OF RNA POLYMERASE II TRANSCRIPTION SUBUNIT 25"/>
    <property type="match status" value="1"/>
</dbReference>
<keyword evidence="7" id="KW-0539">Nucleus</keyword>
<dbReference type="EMBL" id="NCKV01004184">
    <property type="protein sequence ID" value="RWS24983.1"/>
    <property type="molecule type" value="Genomic_DNA"/>
</dbReference>
<reference evidence="12 13" key="1">
    <citation type="journal article" date="2018" name="Gigascience">
        <title>Genomes of trombidid mites reveal novel predicted allergens and laterally-transferred genes associated with secondary metabolism.</title>
        <authorList>
            <person name="Dong X."/>
            <person name="Chaisiri K."/>
            <person name="Xia D."/>
            <person name="Armstrong S.D."/>
            <person name="Fang Y."/>
            <person name="Donnelly M.J."/>
            <person name="Kadowaki T."/>
            <person name="McGarry J.W."/>
            <person name="Darby A.C."/>
            <person name="Makepeace B.L."/>
        </authorList>
    </citation>
    <scope>NUCLEOTIDE SEQUENCE [LARGE SCALE GENOMIC DNA]</scope>
    <source>
        <strain evidence="12">UoL-UT</strain>
    </source>
</reference>
<keyword evidence="6" id="KW-0804">Transcription</keyword>
<evidence type="ECO:0000256" key="3">
    <source>
        <dbReference type="ARBA" id="ARBA00019694"/>
    </source>
</evidence>
<name>A0A443SBR3_9ACAR</name>
<dbReference type="STRING" id="299467.A0A443SBR3"/>
<dbReference type="PANTHER" id="PTHR12433:SF11">
    <property type="entry name" value="MEDIATOR OF RNA POLYMERASE II TRANSCRIPTION SUBUNIT 25"/>
    <property type="match status" value="1"/>
</dbReference>
<comment type="subcellular location">
    <subcellularLocation>
        <location evidence="1">Nucleus</location>
    </subcellularLocation>
</comment>
<accession>A0A443SBR3</accession>
<sequence length="710" mass="78418">MVVSDWQNADIVFVVEATSNLSPYVESIKNSYILPTLEYFSGGPPDDRDYGLDNTYNCCLYAMVLFMTTEVAPGCATECSTPTASSYRLMQFFDRIQFVGGGASSGSHITEGMATALHCFDDFQIIREHASSGHISSNVAKYCIFIGNSTPYSTPACESVAYNGLMLDQLVGLMGERGINLSIISPRKIPYLFKMYERGGGDLQSALTKNYAKDRRHLVLLRGFQLQERPISPQPQQTEIKPSPSPSPLTQGQKRPLSPASSVSAASNIVPGSNVLPPSAINSTNTQLRMPPTPHPPSFSQPGKAPNSENIVRPNSASPAPRMCWTTNSSGTSTPPVSAASPGPAASNQHLPVLTSQLSMGPIRSGTPTLPGQQQPQSQVTQLPLQHHQQVSLQPQAQQLATQMSIQHQQQLQQQILQCQSQQQGQPRAANAPTNQIRPIMIQQANRAAPTPYSSLPPPRSPLQQQTQLSQNTRGSVPSPLSQNVPSPMQQQINPQSQTVQQNVPQLNQLLEQGNVNVQTVQQAQPNQPQTLVKNMDRRKIWAGIIEYQEKPVPPHNTANRITYTLQCQISCAVVNGDPEVNAERWPDKLSLQLLPRTLITKLFNILKISSFHVGLHFSNQENEGFQKLSKIMSSNWVGCIQFTSVPTIRMMIVLYMPEKKVYMGFIPHDQEAFFAAMRQMIEQHKKDQQQKQKQMVSVLALNLLPFFDN</sequence>
<evidence type="ECO:0000259" key="11">
    <source>
        <dbReference type="Pfam" id="PF11265"/>
    </source>
</evidence>
<feature type="compositionally biased region" description="Low complexity" evidence="9">
    <location>
        <begin position="258"/>
        <end position="267"/>
    </location>
</feature>
<gene>
    <name evidence="12" type="ORF">B4U80_03752</name>
</gene>
<protein>
    <recommendedName>
        <fullName evidence="3">Mediator of RNA polymerase II transcription subunit 25</fullName>
    </recommendedName>
    <alternativeName>
        <fullName evidence="8">Mediator complex subunit 25</fullName>
    </alternativeName>
</protein>
<feature type="region of interest" description="Disordered" evidence="9">
    <location>
        <begin position="227"/>
        <end position="389"/>
    </location>
</feature>
<evidence type="ECO:0000256" key="7">
    <source>
        <dbReference type="ARBA" id="ARBA00023242"/>
    </source>
</evidence>
<evidence type="ECO:0000313" key="13">
    <source>
        <dbReference type="Proteomes" id="UP000288716"/>
    </source>
</evidence>
<evidence type="ECO:0000256" key="4">
    <source>
        <dbReference type="ARBA" id="ARBA00023015"/>
    </source>
</evidence>
<feature type="domain" description="Mediator of RNA polymerase II transcription subunit 25 von Willebrand factor type A" evidence="11">
    <location>
        <begin position="7"/>
        <end position="224"/>
    </location>
</feature>
<dbReference type="Gene3D" id="2.40.290.30">
    <property type="entry name" value="Mediator complex subunit 25, ACID domain"/>
    <property type="match status" value="1"/>
</dbReference>
<evidence type="ECO:0000259" key="10">
    <source>
        <dbReference type="Pfam" id="PF11232"/>
    </source>
</evidence>
<evidence type="ECO:0000256" key="5">
    <source>
        <dbReference type="ARBA" id="ARBA00023159"/>
    </source>
</evidence>
<feature type="compositionally biased region" description="Polar residues" evidence="9">
    <location>
        <begin position="348"/>
        <end position="359"/>
    </location>
</feature>
<dbReference type="InterPro" id="IPR038196">
    <property type="entry name" value="Med25_PTOV_sf"/>
</dbReference>
<keyword evidence="13" id="KW-1185">Reference proteome</keyword>
<dbReference type="GO" id="GO:0016592">
    <property type="term" value="C:mediator complex"/>
    <property type="evidence" value="ECO:0007669"/>
    <property type="project" value="TreeGrafter"/>
</dbReference>
<dbReference type="GO" id="GO:0005667">
    <property type="term" value="C:transcription regulator complex"/>
    <property type="evidence" value="ECO:0007669"/>
    <property type="project" value="TreeGrafter"/>
</dbReference>
<feature type="compositionally biased region" description="Low complexity" evidence="9">
    <location>
        <begin position="329"/>
        <end position="347"/>
    </location>
</feature>
<proteinExistence type="inferred from homology"/>
<evidence type="ECO:0000256" key="1">
    <source>
        <dbReference type="ARBA" id="ARBA00004123"/>
    </source>
</evidence>
<dbReference type="Pfam" id="PF11232">
    <property type="entry name" value="Med25"/>
    <property type="match status" value="1"/>
</dbReference>
<feature type="region of interest" description="Disordered" evidence="9">
    <location>
        <begin position="447"/>
        <end position="496"/>
    </location>
</feature>
<evidence type="ECO:0000256" key="8">
    <source>
        <dbReference type="ARBA" id="ARBA00031958"/>
    </source>
</evidence>
<dbReference type="AlphaFoldDB" id="A0A443SBR3"/>
<dbReference type="InterPro" id="IPR021419">
    <property type="entry name" value="Mediator_Med25_VWA"/>
</dbReference>
<feature type="compositionally biased region" description="Polar residues" evidence="9">
    <location>
        <begin position="474"/>
        <end position="496"/>
    </location>
</feature>
<dbReference type="InterPro" id="IPR021394">
    <property type="entry name" value="Med25_PTOV"/>
</dbReference>